<dbReference type="EMBL" id="LXQA010230041">
    <property type="protein sequence ID" value="MCI36062.1"/>
    <property type="molecule type" value="Genomic_DNA"/>
</dbReference>
<proteinExistence type="predicted"/>
<accession>A0A392RIT6</accession>
<organism evidence="1 2">
    <name type="scientific">Trifolium medium</name>
    <dbReference type="NCBI Taxonomy" id="97028"/>
    <lineage>
        <taxon>Eukaryota</taxon>
        <taxon>Viridiplantae</taxon>
        <taxon>Streptophyta</taxon>
        <taxon>Embryophyta</taxon>
        <taxon>Tracheophyta</taxon>
        <taxon>Spermatophyta</taxon>
        <taxon>Magnoliopsida</taxon>
        <taxon>eudicotyledons</taxon>
        <taxon>Gunneridae</taxon>
        <taxon>Pentapetalae</taxon>
        <taxon>rosids</taxon>
        <taxon>fabids</taxon>
        <taxon>Fabales</taxon>
        <taxon>Fabaceae</taxon>
        <taxon>Papilionoideae</taxon>
        <taxon>50 kb inversion clade</taxon>
        <taxon>NPAAA clade</taxon>
        <taxon>Hologalegina</taxon>
        <taxon>IRL clade</taxon>
        <taxon>Trifolieae</taxon>
        <taxon>Trifolium</taxon>
    </lineage>
</organism>
<dbReference type="AlphaFoldDB" id="A0A392RIT6"/>
<name>A0A392RIT6_9FABA</name>
<keyword evidence="2" id="KW-1185">Reference proteome</keyword>
<evidence type="ECO:0008006" key="3">
    <source>
        <dbReference type="Google" id="ProtNLM"/>
    </source>
</evidence>
<sequence>MCVIVRREGHHHPHSSVEMERWLMSPFARGLEVVLASTTGQMIGGSVMPPLVASGPVVLVVVSFANSADGQ</sequence>
<evidence type="ECO:0000313" key="1">
    <source>
        <dbReference type="EMBL" id="MCI36062.1"/>
    </source>
</evidence>
<protein>
    <recommendedName>
        <fullName evidence="3">AT-hook motif nuclear-localized protein</fullName>
    </recommendedName>
</protein>
<dbReference type="Proteomes" id="UP000265520">
    <property type="component" value="Unassembled WGS sequence"/>
</dbReference>
<reference evidence="1 2" key="1">
    <citation type="journal article" date="2018" name="Front. Plant Sci.">
        <title>Red Clover (Trifolium pratense) and Zigzag Clover (T. medium) - A Picture of Genomic Similarities and Differences.</title>
        <authorList>
            <person name="Dluhosova J."/>
            <person name="Istvanek J."/>
            <person name="Nedelnik J."/>
            <person name="Repkova J."/>
        </authorList>
    </citation>
    <scope>NUCLEOTIDE SEQUENCE [LARGE SCALE GENOMIC DNA]</scope>
    <source>
        <strain evidence="2">cv. 10/8</strain>
        <tissue evidence="1">Leaf</tissue>
    </source>
</reference>
<comment type="caution">
    <text evidence="1">The sequence shown here is derived from an EMBL/GenBank/DDBJ whole genome shotgun (WGS) entry which is preliminary data.</text>
</comment>
<dbReference type="SUPFAM" id="SSF117856">
    <property type="entry name" value="AF0104/ALDC/Ptd012-like"/>
    <property type="match status" value="1"/>
</dbReference>
<feature type="non-terminal residue" evidence="1">
    <location>
        <position position="71"/>
    </location>
</feature>
<evidence type="ECO:0000313" key="2">
    <source>
        <dbReference type="Proteomes" id="UP000265520"/>
    </source>
</evidence>